<evidence type="ECO:0000313" key="3">
    <source>
        <dbReference type="Proteomes" id="UP000249185"/>
    </source>
</evidence>
<gene>
    <name evidence="2" type="ORF">DI556_14765</name>
</gene>
<dbReference type="GO" id="GO:0006826">
    <property type="term" value="P:iron ion transport"/>
    <property type="evidence" value="ECO:0007669"/>
    <property type="project" value="InterPro"/>
</dbReference>
<dbReference type="SUPFAM" id="SSF144064">
    <property type="entry name" value="Heme iron utilization protein-like"/>
    <property type="match status" value="1"/>
</dbReference>
<protein>
    <recommendedName>
        <fullName evidence="1">Haemin-degrading HemS/ChuX domain-containing protein</fullName>
    </recommendedName>
</protein>
<reference evidence="2 3" key="1">
    <citation type="submission" date="2017-08" db="EMBL/GenBank/DDBJ databases">
        <title>Infants hospitalized years apart are colonized by the same room-sourced microbial strains.</title>
        <authorList>
            <person name="Brooks B."/>
            <person name="Olm M.R."/>
            <person name="Firek B.A."/>
            <person name="Baker R."/>
            <person name="Thomas B.C."/>
            <person name="Morowitz M.J."/>
            <person name="Banfield J.F."/>
        </authorList>
    </citation>
    <scope>NUCLEOTIDE SEQUENCE [LARGE SCALE GENOMIC DNA]</scope>
    <source>
        <strain evidence="2">S2_005_002_R2_34</strain>
    </source>
</reference>
<proteinExistence type="predicted"/>
<dbReference type="InterPro" id="IPR007845">
    <property type="entry name" value="HemS/ChuX_dom"/>
</dbReference>
<dbReference type="AlphaFoldDB" id="A0A2W5N4G6"/>
<dbReference type="InterPro" id="IPR053733">
    <property type="entry name" value="Heme_Transport_Util_sf"/>
</dbReference>
<accession>A0A2W5N4G6</accession>
<dbReference type="EMBL" id="QFPW01000012">
    <property type="protein sequence ID" value="PZQ48401.1"/>
    <property type="molecule type" value="Genomic_DNA"/>
</dbReference>
<sequence>MTQFPGQGMPCRRALQGCPAGDAPAPDLATLVATRPDARLLDAGAEELALLLPQFARATASTVGGAALLSEGGGYAQPRMAGARLASPAGRVALRLSAGRGERLAYTAADPARGAPAALHLFDPAGRTTHRAEIAAPEDLLLLAALVAQIPTGAGEIPVVPDTAPAVIPHLPTIRHARAHWPRAELARHIDDLVLDGGRSRRACLPHVGPGAARRIEPRVLDHVLDLLARRRFTFRRAVIRPGCLQSHEGVLDSLWPEGDLLVMTSARATMALDLERVADVWVTALGPAGGERATALELYDHDGAAIAAFLPATRGELGHAAAWDALLASLPAPRSAARAGAGGR</sequence>
<dbReference type="Proteomes" id="UP000249185">
    <property type="component" value="Unassembled WGS sequence"/>
</dbReference>
<evidence type="ECO:0000259" key="1">
    <source>
        <dbReference type="Pfam" id="PF05171"/>
    </source>
</evidence>
<organism evidence="2 3">
    <name type="scientific">Rhodovulum sulfidophilum</name>
    <name type="common">Rhodobacter sulfidophilus</name>
    <dbReference type="NCBI Taxonomy" id="35806"/>
    <lineage>
        <taxon>Bacteria</taxon>
        <taxon>Pseudomonadati</taxon>
        <taxon>Pseudomonadota</taxon>
        <taxon>Alphaproteobacteria</taxon>
        <taxon>Rhodobacterales</taxon>
        <taxon>Paracoccaceae</taxon>
        <taxon>Rhodovulum</taxon>
    </lineage>
</organism>
<feature type="domain" description="Haemin-degrading HemS/ChuX" evidence="1">
    <location>
        <begin position="200"/>
        <end position="331"/>
    </location>
</feature>
<dbReference type="Gene3D" id="3.40.1570.10">
    <property type="entry name" value="HemS/ChuS/ChuX like domains"/>
    <property type="match status" value="2"/>
</dbReference>
<dbReference type="Pfam" id="PF05171">
    <property type="entry name" value="HemS"/>
    <property type="match status" value="1"/>
</dbReference>
<name>A0A2W5N4G6_RHOSU</name>
<comment type="caution">
    <text evidence="2">The sequence shown here is derived from an EMBL/GenBank/DDBJ whole genome shotgun (WGS) entry which is preliminary data.</text>
</comment>
<evidence type="ECO:0000313" key="2">
    <source>
        <dbReference type="EMBL" id="PZQ48401.1"/>
    </source>
</evidence>